<accession>A0A2H0BVZ5</accession>
<evidence type="ECO:0000256" key="3">
    <source>
        <dbReference type="ARBA" id="ARBA00022722"/>
    </source>
</evidence>
<dbReference type="InterPro" id="IPR050556">
    <property type="entry name" value="Type_II_TA_system_RNase"/>
</dbReference>
<evidence type="ECO:0000256" key="6">
    <source>
        <dbReference type="ARBA" id="ARBA00022842"/>
    </source>
</evidence>
<comment type="cofactor">
    <cofactor evidence="1">
        <name>Mg(2+)</name>
        <dbReference type="ChEBI" id="CHEBI:18420"/>
    </cofactor>
</comment>
<keyword evidence="5" id="KW-0378">Hydrolase</keyword>
<dbReference type="GO" id="GO:0004518">
    <property type="term" value="F:nuclease activity"/>
    <property type="evidence" value="ECO:0007669"/>
    <property type="project" value="UniProtKB-KW"/>
</dbReference>
<keyword evidence="6" id="KW-0460">Magnesium</keyword>
<dbReference type="CDD" id="cd09881">
    <property type="entry name" value="PIN_VapC4-5_FitB-like"/>
    <property type="match status" value="1"/>
</dbReference>
<name>A0A2H0BVZ5_9BACT</name>
<dbReference type="EMBL" id="PCTA01000015">
    <property type="protein sequence ID" value="PIP61801.1"/>
    <property type="molecule type" value="Genomic_DNA"/>
</dbReference>
<evidence type="ECO:0000256" key="1">
    <source>
        <dbReference type="ARBA" id="ARBA00001946"/>
    </source>
</evidence>
<keyword evidence="4" id="KW-0479">Metal-binding</keyword>
<sequence length="128" mass="14401">MRYFIETSTIIDFLQGNKQTVESVLSLSGELVSSYVCLAELHEGIYRIGEASKEAEGIKDFFNGLSFIYGLDEEISKQFGQIRLHLKQEGNVIKDLDILIAATCKAHGLVMVTKNAKHFSRVLNLQLY</sequence>
<evidence type="ECO:0000256" key="7">
    <source>
        <dbReference type="ARBA" id="ARBA00038093"/>
    </source>
</evidence>
<dbReference type="Pfam" id="PF01850">
    <property type="entry name" value="PIN"/>
    <property type="match status" value="1"/>
</dbReference>
<keyword evidence="2" id="KW-1277">Toxin-antitoxin system</keyword>
<comment type="similarity">
    <text evidence="7">Belongs to the PINc/VapC protein family.</text>
</comment>
<dbReference type="InterPro" id="IPR002716">
    <property type="entry name" value="PIN_dom"/>
</dbReference>
<reference evidence="9 10" key="1">
    <citation type="submission" date="2017-09" db="EMBL/GenBank/DDBJ databases">
        <title>Depth-based differentiation of microbial function through sediment-hosted aquifers and enrichment of novel symbionts in the deep terrestrial subsurface.</title>
        <authorList>
            <person name="Probst A.J."/>
            <person name="Ladd B."/>
            <person name="Jarett J.K."/>
            <person name="Geller-Mcgrath D.E."/>
            <person name="Sieber C.M."/>
            <person name="Emerson J.B."/>
            <person name="Anantharaman K."/>
            <person name="Thomas B.C."/>
            <person name="Malmstrom R."/>
            <person name="Stieglmeier M."/>
            <person name="Klingl A."/>
            <person name="Woyke T."/>
            <person name="Ryan C.M."/>
            <person name="Banfield J.F."/>
        </authorList>
    </citation>
    <scope>NUCLEOTIDE SEQUENCE [LARGE SCALE GENOMIC DNA]</scope>
    <source>
        <strain evidence="9">CG22_combo_CG10-13_8_21_14_all_38_20</strain>
    </source>
</reference>
<organism evidence="9 10">
    <name type="scientific">Candidatus Roizmanbacteria bacterium CG22_combo_CG10-13_8_21_14_all_38_20</name>
    <dbReference type="NCBI Taxonomy" id="1974862"/>
    <lineage>
        <taxon>Bacteria</taxon>
        <taxon>Candidatus Roizmaniibacteriota</taxon>
    </lineage>
</organism>
<proteinExistence type="inferred from homology"/>
<dbReference type="PANTHER" id="PTHR33653">
    <property type="entry name" value="RIBONUCLEASE VAPC2"/>
    <property type="match status" value="1"/>
</dbReference>
<evidence type="ECO:0000256" key="2">
    <source>
        <dbReference type="ARBA" id="ARBA00022649"/>
    </source>
</evidence>
<evidence type="ECO:0000313" key="10">
    <source>
        <dbReference type="Proteomes" id="UP000231246"/>
    </source>
</evidence>
<evidence type="ECO:0000256" key="4">
    <source>
        <dbReference type="ARBA" id="ARBA00022723"/>
    </source>
</evidence>
<comment type="caution">
    <text evidence="9">The sequence shown here is derived from an EMBL/GenBank/DDBJ whole genome shotgun (WGS) entry which is preliminary data.</text>
</comment>
<evidence type="ECO:0000256" key="5">
    <source>
        <dbReference type="ARBA" id="ARBA00022801"/>
    </source>
</evidence>
<dbReference type="AlphaFoldDB" id="A0A2H0BVZ5"/>
<protein>
    <recommendedName>
        <fullName evidence="8">PIN domain-containing protein</fullName>
    </recommendedName>
</protein>
<evidence type="ECO:0000313" key="9">
    <source>
        <dbReference type="EMBL" id="PIP61801.1"/>
    </source>
</evidence>
<dbReference type="InterPro" id="IPR029060">
    <property type="entry name" value="PIN-like_dom_sf"/>
</dbReference>
<dbReference type="GO" id="GO:0046872">
    <property type="term" value="F:metal ion binding"/>
    <property type="evidence" value="ECO:0007669"/>
    <property type="project" value="UniProtKB-KW"/>
</dbReference>
<dbReference type="Gene3D" id="3.40.50.1010">
    <property type="entry name" value="5'-nuclease"/>
    <property type="match status" value="1"/>
</dbReference>
<dbReference type="Proteomes" id="UP000231246">
    <property type="component" value="Unassembled WGS sequence"/>
</dbReference>
<dbReference type="SUPFAM" id="SSF88723">
    <property type="entry name" value="PIN domain-like"/>
    <property type="match status" value="1"/>
</dbReference>
<evidence type="ECO:0000259" key="8">
    <source>
        <dbReference type="Pfam" id="PF01850"/>
    </source>
</evidence>
<dbReference type="PANTHER" id="PTHR33653:SF1">
    <property type="entry name" value="RIBONUCLEASE VAPC2"/>
    <property type="match status" value="1"/>
</dbReference>
<dbReference type="GO" id="GO:0016787">
    <property type="term" value="F:hydrolase activity"/>
    <property type="evidence" value="ECO:0007669"/>
    <property type="project" value="UniProtKB-KW"/>
</dbReference>
<gene>
    <name evidence="9" type="ORF">COW99_02130</name>
</gene>
<feature type="domain" description="PIN" evidence="8">
    <location>
        <begin position="3"/>
        <end position="122"/>
    </location>
</feature>
<keyword evidence="3" id="KW-0540">Nuclease</keyword>